<reference evidence="5" key="1">
    <citation type="submission" date="2024-07" db="EMBL/GenBank/DDBJ databases">
        <authorList>
            <person name="Yu S.T."/>
        </authorList>
    </citation>
    <scope>NUCLEOTIDE SEQUENCE</scope>
    <source>
        <strain evidence="5">R21</strain>
    </source>
</reference>
<feature type="domain" description="DUF3048" evidence="4">
    <location>
        <begin position="217"/>
        <end position="330"/>
    </location>
</feature>
<gene>
    <name evidence="5" type="ORF">AB5J56_08440</name>
</gene>
<evidence type="ECO:0000256" key="1">
    <source>
        <dbReference type="SAM" id="MobiDB-lite"/>
    </source>
</evidence>
<evidence type="ECO:0000259" key="3">
    <source>
        <dbReference type="Pfam" id="PF11258"/>
    </source>
</evidence>
<organism evidence="5">
    <name type="scientific">Streptomyces sp. R21</name>
    <dbReference type="NCBI Taxonomy" id="3238627"/>
    <lineage>
        <taxon>Bacteria</taxon>
        <taxon>Bacillati</taxon>
        <taxon>Actinomycetota</taxon>
        <taxon>Actinomycetes</taxon>
        <taxon>Kitasatosporales</taxon>
        <taxon>Streptomycetaceae</taxon>
        <taxon>Streptomyces</taxon>
    </lineage>
</organism>
<dbReference type="RefSeq" id="WP_369242441.1">
    <property type="nucleotide sequence ID" value="NZ_CP163435.1"/>
</dbReference>
<dbReference type="PROSITE" id="PS51257">
    <property type="entry name" value="PROKAR_LIPOPROTEIN"/>
    <property type="match status" value="1"/>
</dbReference>
<dbReference type="Pfam" id="PF11258">
    <property type="entry name" value="DUF3048"/>
    <property type="match status" value="1"/>
</dbReference>
<keyword evidence="2" id="KW-0732">Signal</keyword>
<sequence length="335" mass="35271">MGQVARMRRGAMTAALLSAAVVGSLITGCTVSGGGIDDGRGKGQDQSQGPDQSQGEGQHNETATSGGSVLAVKIDNVGAARPQTGLDAADVVYAEQVEGGLSRLMAVFATQLPKSVGPVRSARESDLELLRQFDDPTLAFSGAQHKLLPMINKAPLHARPADDGANGYYRGTDKPAPHNLYLHPKQLVGAAAGSAALTTGFHYGAAPAGGSPKTERTVRFPSARFTFTWSASRSRWLVAMDGTPTVLTSGKQVAPATVVVQYVKVHKSKFHDYLGNNTPYTETVGSGKAEVLRDGRVFDVDWQRKTATSGTEFTTPDGAPMNFAKGQVWVVFAKA</sequence>
<accession>A0AB39PPH9</accession>
<dbReference type="InterPro" id="IPR023158">
    <property type="entry name" value="YerB-like_sf"/>
</dbReference>
<dbReference type="AlphaFoldDB" id="A0AB39PPH9"/>
<dbReference type="InterPro" id="IPR035328">
    <property type="entry name" value="DUF3048_C"/>
</dbReference>
<dbReference type="EMBL" id="CP163435">
    <property type="protein sequence ID" value="XDQ31490.1"/>
    <property type="molecule type" value="Genomic_DNA"/>
</dbReference>
<dbReference type="Gene3D" id="3.50.90.10">
    <property type="entry name" value="YerB-like"/>
    <property type="match status" value="1"/>
</dbReference>
<protein>
    <submittedName>
        <fullName evidence="5">DUF3048 domain-containing protein</fullName>
    </submittedName>
</protein>
<evidence type="ECO:0000259" key="4">
    <source>
        <dbReference type="Pfam" id="PF17479"/>
    </source>
</evidence>
<name>A0AB39PPH9_9ACTN</name>
<feature type="region of interest" description="Disordered" evidence="1">
    <location>
        <begin position="36"/>
        <end position="66"/>
    </location>
</feature>
<evidence type="ECO:0000256" key="2">
    <source>
        <dbReference type="SAM" id="SignalP"/>
    </source>
</evidence>
<feature type="signal peptide" evidence="2">
    <location>
        <begin position="1"/>
        <end position="23"/>
    </location>
</feature>
<feature type="domain" description="DUF3048" evidence="3">
    <location>
        <begin position="65"/>
        <end position="192"/>
    </location>
</feature>
<dbReference type="Pfam" id="PF17479">
    <property type="entry name" value="DUF3048_C"/>
    <property type="match status" value="1"/>
</dbReference>
<dbReference type="SUPFAM" id="SSF159774">
    <property type="entry name" value="YerB-like"/>
    <property type="match status" value="1"/>
</dbReference>
<feature type="chain" id="PRO_5044192666" evidence="2">
    <location>
        <begin position="24"/>
        <end position="335"/>
    </location>
</feature>
<feature type="compositionally biased region" description="Low complexity" evidence="1">
    <location>
        <begin position="44"/>
        <end position="57"/>
    </location>
</feature>
<dbReference type="InterPro" id="IPR021416">
    <property type="entry name" value="DUF3048_N"/>
</dbReference>
<evidence type="ECO:0000313" key="5">
    <source>
        <dbReference type="EMBL" id="XDQ31490.1"/>
    </source>
</evidence>
<proteinExistence type="predicted"/>